<feature type="non-terminal residue" evidence="14">
    <location>
        <position position="1"/>
    </location>
</feature>
<reference evidence="14 15" key="1">
    <citation type="journal article" date="2023" name="bioRxiv">
        <title>Conserved and derived expression patterns and positive selection on dental genes reveal complex evolutionary context of ever-growing rodent molars.</title>
        <authorList>
            <person name="Calamari Z.T."/>
            <person name="Song A."/>
            <person name="Cohen E."/>
            <person name="Akter M."/>
            <person name="Roy R.D."/>
            <person name="Hallikas O."/>
            <person name="Christensen M.M."/>
            <person name="Li P."/>
            <person name="Marangoni P."/>
            <person name="Jernvall J."/>
            <person name="Klein O.D."/>
        </authorList>
    </citation>
    <scope>NUCLEOTIDE SEQUENCE [LARGE SCALE GENOMIC DNA]</scope>
    <source>
        <strain evidence="14">V071</strain>
    </source>
</reference>
<dbReference type="GO" id="GO:0008017">
    <property type="term" value="F:microtubule binding"/>
    <property type="evidence" value="ECO:0007669"/>
    <property type="project" value="InterPro"/>
</dbReference>
<feature type="coiled-coil region" evidence="11">
    <location>
        <begin position="472"/>
        <end position="499"/>
    </location>
</feature>
<organism evidence="14 15">
    <name type="scientific">Myodes glareolus</name>
    <name type="common">Bank vole</name>
    <name type="synonym">Clethrionomys glareolus</name>
    <dbReference type="NCBI Taxonomy" id="447135"/>
    <lineage>
        <taxon>Eukaryota</taxon>
        <taxon>Metazoa</taxon>
        <taxon>Chordata</taxon>
        <taxon>Craniata</taxon>
        <taxon>Vertebrata</taxon>
        <taxon>Euteleostomi</taxon>
        <taxon>Mammalia</taxon>
        <taxon>Eutheria</taxon>
        <taxon>Euarchontoglires</taxon>
        <taxon>Glires</taxon>
        <taxon>Rodentia</taxon>
        <taxon>Myomorpha</taxon>
        <taxon>Muroidea</taxon>
        <taxon>Cricetidae</taxon>
        <taxon>Arvicolinae</taxon>
        <taxon>Myodes</taxon>
    </lineage>
</organism>
<dbReference type="PANTHER" id="PTHR37739:SF8">
    <property type="entry name" value="KINESIN-LIKE PROTEIN KIN-12D"/>
    <property type="match status" value="1"/>
</dbReference>
<dbReference type="InterPro" id="IPR031794">
    <property type="entry name" value="HMMR_C"/>
</dbReference>
<feature type="coiled-coil region" evidence="11">
    <location>
        <begin position="725"/>
        <end position="803"/>
    </location>
</feature>
<feature type="coiled-coil region" evidence="11">
    <location>
        <begin position="882"/>
        <end position="980"/>
    </location>
</feature>
<evidence type="ECO:0000256" key="1">
    <source>
        <dbReference type="ARBA" id="ARBA00004186"/>
    </source>
</evidence>
<feature type="coiled-coil region" evidence="11">
    <location>
        <begin position="1079"/>
        <end position="1124"/>
    </location>
</feature>
<evidence type="ECO:0000256" key="12">
    <source>
        <dbReference type="SAM" id="MobiDB-lite"/>
    </source>
</evidence>
<sequence>SREWGGGGEPEEPEVAWARGSDAARLRLAHLGLDGGPLLVADSLLEAGQEGGLGGPHVRHQVPLAHGGSDGKHPLQPAGQRRRRPRTLLTSAHALRHQPRPLGGVARGRRQIQIRGHLGGRILAATAVANPRGGRHGPGLQSNEGDAIKVFVRIRPPAEGPGPSDGEHSLCLSVLSPTTLRLHSNPDPKTFVFDYVAGMDATQESVFSTVAKSIVASCMSGYNGTIFAYGQTGSGKTFTMMGPSDSDNFSHNLRGAGTGKTFLCKCSFIEVYNEQIYDLLDSASAGLYLREHIKKGVFVVGAVEQVVTSAAEAYQVLSRGWRNRRVASTSMNRESSRSHAVFTITIESMEKSSETVNIRTSLLNLVDLAGSERQKDTHAEGMRLKEAGNINRSLSCLGQVITALVDVGNGKQRHVCYRDSKLTFLLRDSLGGNAKTSIIANVHPGSRCFGETLSTLNFAQRAKLIKNKAVVNEDTQGNVSQLQAEVKRLKEQLSQFTAGQIIPESLLTRDKEKTNYIEHFLEAMLFFKKSEQEKKSLAEKITQLEDLTLKKEKFIQSNKMIVKFREDQIMRLERLQKEARGRFLPEEQDRLLSELRDEIQTLREQVEHHPRVAKYAMENHSLREENRRLKLLEPSLQKANLNLENLLEATKACKRQEVSQLNRIHAETLKTITTPTKAYSHCSKLATKSSPEVGNFGFLCTQNSSSSDNDILNEPVPPEMSEQALEAISEELRTAQLDEEEHKNLKLQQTVDKLEHHSTQMQELFSSERSDWTKQQQDYLTQLNDLEKQLQDTHTKNDFLKCEVHDLRIVLHSADKELSVVKLEYSTFKESQEKELNQLSERHVQVQLQLDNTRLENEKLLESQACLQDSYDNLQEVMKFEIDQLSKKLQSCKQENETLKSDLHNLMELFDAEKERNNKLSLQFEEDKENSSKEILKVLETVRQEKQKEMAKCEQQMAKVQKLEESLLATENVISSLEKSRDSDKELRTSVGEKAETIDTLRQELQDINCKYNVAVADKEESKELIRRQEVDILELKETLRLRILSEDIEKDMLCEDLAHATEQLNTLTEASKKHSGLLQSAQEELTKKEALIQELQHKLNQEKEEVEQKKNEYNFKMRQLEHVMDSATEYPQSPKTPPPFQPHLAKLLETQEQEIEDGRASKNFLQHLVTKLNEEREVKNAEILRMKDQLCEMESLRLESQQLREKNWLLQSQLDDVKRQKDSGQSHPDSQPLKNEHEEEMVKERLAKNKLIEEMLKMRTELEEVQSVLQSKEKVCRRMGEEIERTRTLESRAFQEKEQLRSKLEEMYEERERTFQEMEMLRKQLEYLAEENGKLIGHRNLHQKIQYVVRLKKENVRLAEETEKLRAENVFLKEKKKNEF</sequence>
<keyword evidence="5 10" id="KW-0067">ATP-binding</keyword>
<dbReference type="SMART" id="SM00129">
    <property type="entry name" value="KISc"/>
    <property type="match status" value="1"/>
</dbReference>
<evidence type="ECO:0000256" key="2">
    <source>
        <dbReference type="ARBA" id="ARBA00022490"/>
    </source>
</evidence>
<dbReference type="GO" id="GO:0005874">
    <property type="term" value="C:microtubule"/>
    <property type="evidence" value="ECO:0007669"/>
    <property type="project" value="UniProtKB-KW"/>
</dbReference>
<dbReference type="CDD" id="cd01373">
    <property type="entry name" value="KISc_KLP2_like"/>
    <property type="match status" value="1"/>
</dbReference>
<evidence type="ECO:0000256" key="5">
    <source>
        <dbReference type="ARBA" id="ARBA00022840"/>
    </source>
</evidence>
<dbReference type="PROSITE" id="PS50067">
    <property type="entry name" value="KINESIN_MOTOR_2"/>
    <property type="match status" value="1"/>
</dbReference>
<keyword evidence="3" id="KW-0493">Microtubule</keyword>
<feature type="region of interest" description="Disordered" evidence="12">
    <location>
        <begin position="51"/>
        <end position="84"/>
    </location>
</feature>
<protein>
    <recommendedName>
        <fullName evidence="13">Kinesin motor domain-containing protein</fullName>
    </recommendedName>
</protein>
<keyword evidence="15" id="KW-1185">Reference proteome</keyword>
<keyword evidence="8" id="KW-0206">Cytoskeleton</keyword>
<evidence type="ECO:0000256" key="3">
    <source>
        <dbReference type="ARBA" id="ARBA00022701"/>
    </source>
</evidence>
<evidence type="ECO:0000256" key="10">
    <source>
        <dbReference type="PROSITE-ProRule" id="PRU00283"/>
    </source>
</evidence>
<keyword evidence="7 10" id="KW-0505">Motor protein</keyword>
<dbReference type="PANTHER" id="PTHR37739">
    <property type="entry name" value="KINESIN-LIKE PROTEIN KIN-12D"/>
    <property type="match status" value="1"/>
</dbReference>
<dbReference type="GO" id="GO:0007018">
    <property type="term" value="P:microtubule-based movement"/>
    <property type="evidence" value="ECO:0007669"/>
    <property type="project" value="InterPro"/>
</dbReference>
<name>A0AAW0HYA1_MYOGA</name>
<gene>
    <name evidence="14" type="ORF">U0070_026051</name>
</gene>
<evidence type="ECO:0000256" key="4">
    <source>
        <dbReference type="ARBA" id="ARBA00022741"/>
    </source>
</evidence>
<dbReference type="Proteomes" id="UP001488838">
    <property type="component" value="Unassembled WGS sequence"/>
</dbReference>
<evidence type="ECO:0000313" key="14">
    <source>
        <dbReference type="EMBL" id="KAK7806908.1"/>
    </source>
</evidence>
<dbReference type="InterPro" id="IPR044986">
    <property type="entry name" value="KIF15/KIN-12"/>
</dbReference>
<accession>A0AAW0HYA1</accession>
<dbReference type="InterPro" id="IPR027417">
    <property type="entry name" value="P-loop_NTPase"/>
</dbReference>
<evidence type="ECO:0000256" key="7">
    <source>
        <dbReference type="ARBA" id="ARBA00023175"/>
    </source>
</evidence>
<evidence type="ECO:0000256" key="11">
    <source>
        <dbReference type="SAM" id="Coils"/>
    </source>
</evidence>
<feature type="domain" description="Kinesin motor" evidence="13">
    <location>
        <begin position="147"/>
        <end position="465"/>
    </location>
</feature>
<dbReference type="Pfam" id="PF15908">
    <property type="entry name" value="HMMR_C"/>
    <property type="match status" value="1"/>
</dbReference>
<proteinExistence type="inferred from homology"/>
<comment type="subcellular location">
    <subcellularLocation>
        <location evidence="1">Cytoplasm</location>
        <location evidence="1">Cytoskeleton</location>
        <location evidence="1">Spindle</location>
    </subcellularLocation>
</comment>
<evidence type="ECO:0000313" key="15">
    <source>
        <dbReference type="Proteomes" id="UP001488838"/>
    </source>
</evidence>
<comment type="similarity">
    <text evidence="9">Belongs to the TRAFAC class myosin-kinesin ATPase superfamily. Kinesin family. KIN-12 subfamily.</text>
</comment>
<dbReference type="InterPro" id="IPR036961">
    <property type="entry name" value="Kinesin_motor_dom_sf"/>
</dbReference>
<feature type="coiled-coil region" evidence="11">
    <location>
        <begin position="829"/>
        <end position="856"/>
    </location>
</feature>
<feature type="region of interest" description="Disordered" evidence="12">
    <location>
        <begin position="1217"/>
        <end position="1241"/>
    </location>
</feature>
<dbReference type="GO" id="GO:0005819">
    <property type="term" value="C:spindle"/>
    <property type="evidence" value="ECO:0007669"/>
    <property type="project" value="UniProtKB-SubCell"/>
</dbReference>
<dbReference type="EMBL" id="JBBHLL010000287">
    <property type="protein sequence ID" value="KAK7806908.1"/>
    <property type="molecule type" value="Genomic_DNA"/>
</dbReference>
<comment type="caution">
    <text evidence="14">The sequence shown here is derived from an EMBL/GenBank/DDBJ whole genome shotgun (WGS) entry which is preliminary data.</text>
</comment>
<keyword evidence="2" id="KW-0963">Cytoplasm</keyword>
<dbReference type="SUPFAM" id="SSF52540">
    <property type="entry name" value="P-loop containing nucleoside triphosphate hydrolases"/>
    <property type="match status" value="1"/>
</dbReference>
<keyword evidence="4 10" id="KW-0547">Nucleotide-binding</keyword>
<evidence type="ECO:0000256" key="8">
    <source>
        <dbReference type="ARBA" id="ARBA00023212"/>
    </source>
</evidence>
<dbReference type="Pfam" id="PF00225">
    <property type="entry name" value="Kinesin"/>
    <property type="match status" value="1"/>
</dbReference>
<evidence type="ECO:0000259" key="13">
    <source>
        <dbReference type="PROSITE" id="PS50067"/>
    </source>
</evidence>
<evidence type="ECO:0000256" key="9">
    <source>
        <dbReference type="ARBA" id="ARBA00034488"/>
    </source>
</evidence>
<evidence type="ECO:0000256" key="6">
    <source>
        <dbReference type="ARBA" id="ARBA00023054"/>
    </source>
</evidence>
<dbReference type="Gene3D" id="3.40.850.10">
    <property type="entry name" value="Kinesin motor domain"/>
    <property type="match status" value="1"/>
</dbReference>
<dbReference type="GO" id="GO:0005524">
    <property type="term" value="F:ATP binding"/>
    <property type="evidence" value="ECO:0007669"/>
    <property type="project" value="UniProtKB-UniRule"/>
</dbReference>
<keyword evidence="6 11" id="KW-0175">Coiled coil</keyword>
<dbReference type="InterPro" id="IPR001752">
    <property type="entry name" value="Kinesin_motor_dom"/>
</dbReference>
<dbReference type="GO" id="GO:0003777">
    <property type="term" value="F:microtubule motor activity"/>
    <property type="evidence" value="ECO:0007669"/>
    <property type="project" value="InterPro"/>
</dbReference>
<dbReference type="PRINTS" id="PR00380">
    <property type="entry name" value="KINESINHEAVY"/>
</dbReference>
<feature type="binding site" evidence="10">
    <location>
        <begin position="230"/>
        <end position="237"/>
    </location>
    <ligand>
        <name>ATP</name>
        <dbReference type="ChEBI" id="CHEBI:30616"/>
    </ligand>
</feature>